<accession>A0A067SGL9</accession>
<dbReference type="EMBL" id="KL142399">
    <property type="protein sequence ID" value="KDR70085.1"/>
    <property type="molecule type" value="Genomic_DNA"/>
</dbReference>
<evidence type="ECO:0000313" key="3">
    <source>
        <dbReference type="Proteomes" id="UP000027222"/>
    </source>
</evidence>
<keyword evidence="1" id="KW-1133">Transmembrane helix</keyword>
<feature type="transmembrane region" description="Helical" evidence="1">
    <location>
        <begin position="31"/>
        <end position="52"/>
    </location>
</feature>
<name>A0A067SGL9_GALM3</name>
<evidence type="ECO:0000313" key="2">
    <source>
        <dbReference type="EMBL" id="KDR70085.1"/>
    </source>
</evidence>
<dbReference type="Proteomes" id="UP000027222">
    <property type="component" value="Unassembled WGS sequence"/>
</dbReference>
<evidence type="ECO:0000256" key="1">
    <source>
        <dbReference type="SAM" id="Phobius"/>
    </source>
</evidence>
<gene>
    <name evidence="2" type="ORF">GALMADRAFT_255482</name>
</gene>
<sequence length="69" mass="7813">MFSQEFERFSNAVQVMARASVCNWAQGIFNALWGLFSVSTVFAESTVVIITIPTGMHNNKNMKTHHHEI</sequence>
<organism evidence="2 3">
    <name type="scientific">Galerina marginata (strain CBS 339.88)</name>
    <dbReference type="NCBI Taxonomy" id="685588"/>
    <lineage>
        <taxon>Eukaryota</taxon>
        <taxon>Fungi</taxon>
        <taxon>Dikarya</taxon>
        <taxon>Basidiomycota</taxon>
        <taxon>Agaricomycotina</taxon>
        <taxon>Agaricomycetes</taxon>
        <taxon>Agaricomycetidae</taxon>
        <taxon>Agaricales</taxon>
        <taxon>Agaricineae</taxon>
        <taxon>Strophariaceae</taxon>
        <taxon>Galerina</taxon>
    </lineage>
</organism>
<proteinExistence type="predicted"/>
<dbReference type="HOGENOM" id="CLU_2776109_0_0_1"/>
<keyword evidence="1" id="KW-0472">Membrane</keyword>
<reference evidence="3" key="1">
    <citation type="journal article" date="2014" name="Proc. Natl. Acad. Sci. U.S.A.">
        <title>Extensive sampling of basidiomycete genomes demonstrates inadequacy of the white-rot/brown-rot paradigm for wood decay fungi.</title>
        <authorList>
            <person name="Riley R."/>
            <person name="Salamov A.A."/>
            <person name="Brown D.W."/>
            <person name="Nagy L.G."/>
            <person name="Floudas D."/>
            <person name="Held B.W."/>
            <person name="Levasseur A."/>
            <person name="Lombard V."/>
            <person name="Morin E."/>
            <person name="Otillar R."/>
            <person name="Lindquist E.A."/>
            <person name="Sun H."/>
            <person name="LaButti K.M."/>
            <person name="Schmutz J."/>
            <person name="Jabbour D."/>
            <person name="Luo H."/>
            <person name="Baker S.E."/>
            <person name="Pisabarro A.G."/>
            <person name="Walton J.D."/>
            <person name="Blanchette R.A."/>
            <person name="Henrissat B."/>
            <person name="Martin F."/>
            <person name="Cullen D."/>
            <person name="Hibbett D.S."/>
            <person name="Grigoriev I.V."/>
        </authorList>
    </citation>
    <scope>NUCLEOTIDE SEQUENCE [LARGE SCALE GENOMIC DNA]</scope>
    <source>
        <strain evidence="3">CBS 339.88</strain>
    </source>
</reference>
<keyword evidence="3" id="KW-1185">Reference proteome</keyword>
<dbReference type="AlphaFoldDB" id="A0A067SGL9"/>
<keyword evidence="1" id="KW-0812">Transmembrane</keyword>
<protein>
    <submittedName>
        <fullName evidence="2">Uncharacterized protein</fullName>
    </submittedName>
</protein>